<dbReference type="AlphaFoldDB" id="A0AA40KHK2"/>
<dbReference type="EMBL" id="JAHYIQ010000030">
    <property type="protein sequence ID" value="KAK1120580.1"/>
    <property type="molecule type" value="Genomic_DNA"/>
</dbReference>
<reference evidence="2" key="1">
    <citation type="submission" date="2021-10" db="EMBL/GenBank/DDBJ databases">
        <title>Melipona bicolor Genome sequencing and assembly.</title>
        <authorList>
            <person name="Araujo N.S."/>
            <person name="Arias M.C."/>
        </authorList>
    </citation>
    <scope>NUCLEOTIDE SEQUENCE</scope>
    <source>
        <strain evidence="2">USP_2M_L1-L4_2017</strain>
        <tissue evidence="2">Whole body</tissue>
    </source>
</reference>
<dbReference type="Proteomes" id="UP001177670">
    <property type="component" value="Unassembled WGS sequence"/>
</dbReference>
<protein>
    <submittedName>
        <fullName evidence="2">Uncharacterized protein</fullName>
    </submittedName>
</protein>
<feature type="compositionally biased region" description="Basic and acidic residues" evidence="1">
    <location>
        <begin position="97"/>
        <end position="113"/>
    </location>
</feature>
<proteinExistence type="predicted"/>
<gene>
    <name evidence="2" type="ORF">K0M31_012186</name>
</gene>
<sequence length="122" mass="13699">MRSCFSLNANVKCPDLNVTPQSILKLNSNEAISPVLKGFYRDTIPLLRRLLDFTVEPLAPPWRNRVRQWPWTHCPTGILITDLRGSGGRKGAGADPGLEKAAETRRRCHELAPREVNPIRST</sequence>
<feature type="region of interest" description="Disordered" evidence="1">
    <location>
        <begin position="85"/>
        <end position="122"/>
    </location>
</feature>
<accession>A0AA40KHK2</accession>
<evidence type="ECO:0000313" key="3">
    <source>
        <dbReference type="Proteomes" id="UP001177670"/>
    </source>
</evidence>
<name>A0AA40KHK2_9HYME</name>
<evidence type="ECO:0000313" key="2">
    <source>
        <dbReference type="EMBL" id="KAK1120580.1"/>
    </source>
</evidence>
<evidence type="ECO:0000256" key="1">
    <source>
        <dbReference type="SAM" id="MobiDB-lite"/>
    </source>
</evidence>
<comment type="caution">
    <text evidence="2">The sequence shown here is derived from an EMBL/GenBank/DDBJ whole genome shotgun (WGS) entry which is preliminary data.</text>
</comment>
<keyword evidence="3" id="KW-1185">Reference proteome</keyword>
<organism evidence="2 3">
    <name type="scientific">Melipona bicolor</name>
    <dbReference type="NCBI Taxonomy" id="60889"/>
    <lineage>
        <taxon>Eukaryota</taxon>
        <taxon>Metazoa</taxon>
        <taxon>Ecdysozoa</taxon>
        <taxon>Arthropoda</taxon>
        <taxon>Hexapoda</taxon>
        <taxon>Insecta</taxon>
        <taxon>Pterygota</taxon>
        <taxon>Neoptera</taxon>
        <taxon>Endopterygota</taxon>
        <taxon>Hymenoptera</taxon>
        <taxon>Apocrita</taxon>
        <taxon>Aculeata</taxon>
        <taxon>Apoidea</taxon>
        <taxon>Anthophila</taxon>
        <taxon>Apidae</taxon>
        <taxon>Melipona</taxon>
    </lineage>
</organism>